<reference evidence="2" key="1">
    <citation type="journal article" date="2019" name="Int. J. Syst. Evol. Microbiol.">
        <title>The Global Catalogue of Microorganisms (GCM) 10K type strain sequencing project: providing services to taxonomists for standard genome sequencing and annotation.</title>
        <authorList>
            <consortium name="The Broad Institute Genomics Platform"/>
            <consortium name="The Broad Institute Genome Sequencing Center for Infectious Disease"/>
            <person name="Wu L."/>
            <person name="Ma J."/>
        </authorList>
    </citation>
    <scope>NUCLEOTIDE SEQUENCE [LARGE SCALE GENOMIC DNA]</scope>
    <source>
        <strain evidence="2">KCTC 52094</strain>
    </source>
</reference>
<accession>A0ABV7GAP5</accession>
<comment type="caution">
    <text evidence="1">The sequence shown here is derived from an EMBL/GenBank/DDBJ whole genome shotgun (WGS) entry which is preliminary data.</text>
</comment>
<dbReference type="Gene3D" id="3.40.50.1110">
    <property type="entry name" value="SGNH hydrolase"/>
    <property type="match status" value="1"/>
</dbReference>
<dbReference type="InterPro" id="IPR036514">
    <property type="entry name" value="SGNH_hydro_sf"/>
</dbReference>
<evidence type="ECO:0000313" key="1">
    <source>
        <dbReference type="EMBL" id="MFC3127706.1"/>
    </source>
</evidence>
<dbReference type="SUPFAM" id="SSF52266">
    <property type="entry name" value="SGNH hydrolase"/>
    <property type="match status" value="1"/>
</dbReference>
<protein>
    <recommendedName>
        <fullName evidence="3">SGNH hydrolase-type esterase domain-containing protein</fullName>
    </recommendedName>
</protein>
<dbReference type="RefSeq" id="WP_379599819.1">
    <property type="nucleotide sequence ID" value="NZ_JBHRTN010000029.1"/>
</dbReference>
<sequence>MLGLLAAIRGGRLFVADDTPLVLVGNRCSLPARDIPSPQPGRVVVWRQNSWHRITEPCSELAVIWQNITGVRVLRPGASAVTLKAAAPKPRFDQPSPVLLVRPEVLEPDGMARAAIPMAYPAGDVQLPIEARWAEAPRVFPGTDLPAFGPDEVSIAGPAEEVRSDVGASRFARYGRAANYLVMAPAAILGRPLPGAAPRPRVAVLGDSISSTGAAGASALIGKCHHPGFVLSALGDADLPFINMGAAGLSLAEIMAAPAEQRGRRFRILAGIGITHMLCFLGQNDQAAHRNAEQFLGDLDKLRRELEPLRIRLVPGTSWPRTDAANAAPSQFGASDSWAQLDAVTRAIRQRNGVGYGYFDIEEVFGDLARPRLWRGDKGGPPKDGIHPGDGLHQWARLRLGEALPRLLHL</sequence>
<dbReference type="Proteomes" id="UP001595593">
    <property type="component" value="Unassembled WGS sequence"/>
</dbReference>
<gene>
    <name evidence="1" type="ORF">ACFOD4_21795</name>
</gene>
<organism evidence="1 2">
    <name type="scientific">Teichococcus globiformis</name>
    <dbReference type="NCBI Taxonomy" id="2307229"/>
    <lineage>
        <taxon>Bacteria</taxon>
        <taxon>Pseudomonadati</taxon>
        <taxon>Pseudomonadota</taxon>
        <taxon>Alphaproteobacteria</taxon>
        <taxon>Acetobacterales</taxon>
        <taxon>Roseomonadaceae</taxon>
        <taxon>Roseomonas</taxon>
    </lineage>
</organism>
<proteinExistence type="predicted"/>
<name>A0ABV7GAP5_9PROT</name>
<evidence type="ECO:0008006" key="3">
    <source>
        <dbReference type="Google" id="ProtNLM"/>
    </source>
</evidence>
<evidence type="ECO:0000313" key="2">
    <source>
        <dbReference type="Proteomes" id="UP001595593"/>
    </source>
</evidence>
<dbReference type="EMBL" id="JBHRTN010000029">
    <property type="protein sequence ID" value="MFC3127706.1"/>
    <property type="molecule type" value="Genomic_DNA"/>
</dbReference>
<keyword evidence="2" id="KW-1185">Reference proteome</keyword>